<feature type="region of interest" description="Disordered" evidence="1">
    <location>
        <begin position="1045"/>
        <end position="1146"/>
    </location>
</feature>
<feature type="compositionally biased region" description="Polar residues" evidence="1">
    <location>
        <begin position="951"/>
        <end position="967"/>
    </location>
</feature>
<dbReference type="RefSeq" id="XP_067179442.1">
    <property type="nucleotide sequence ID" value="XM_067324095.1"/>
</dbReference>
<feature type="region of interest" description="Disordered" evidence="1">
    <location>
        <begin position="191"/>
        <end position="227"/>
    </location>
</feature>
<feature type="region of interest" description="Disordered" evidence="1">
    <location>
        <begin position="1"/>
        <end position="23"/>
    </location>
</feature>
<feature type="compositionally biased region" description="Low complexity" evidence="1">
    <location>
        <begin position="1249"/>
        <end position="1258"/>
    </location>
</feature>
<evidence type="ECO:0000256" key="1">
    <source>
        <dbReference type="SAM" id="MobiDB-lite"/>
    </source>
</evidence>
<proteinExistence type="predicted"/>
<gene>
    <name evidence="2" type="ORF">LSCM1_06684</name>
</gene>
<feature type="region of interest" description="Disordered" evidence="1">
    <location>
        <begin position="1560"/>
        <end position="1645"/>
    </location>
</feature>
<feature type="compositionally biased region" description="Basic and acidic residues" evidence="1">
    <location>
        <begin position="1560"/>
        <end position="1573"/>
    </location>
</feature>
<evidence type="ECO:0000313" key="2">
    <source>
        <dbReference type="EMBL" id="KAG5481009.1"/>
    </source>
</evidence>
<feature type="compositionally biased region" description="Polar residues" evidence="1">
    <location>
        <begin position="1113"/>
        <end position="1123"/>
    </location>
</feature>
<dbReference type="OrthoDB" id="267750at2759"/>
<feature type="region of interest" description="Disordered" evidence="1">
    <location>
        <begin position="530"/>
        <end position="571"/>
    </location>
</feature>
<evidence type="ECO:0000313" key="3">
    <source>
        <dbReference type="Proteomes" id="UP000673552"/>
    </source>
</evidence>
<feature type="compositionally biased region" description="Basic and acidic residues" evidence="1">
    <location>
        <begin position="901"/>
        <end position="917"/>
    </location>
</feature>
<feature type="region of interest" description="Disordered" evidence="1">
    <location>
        <begin position="128"/>
        <end position="168"/>
    </location>
</feature>
<organism evidence="2 3">
    <name type="scientific">Leishmania martiniquensis</name>
    <dbReference type="NCBI Taxonomy" id="1580590"/>
    <lineage>
        <taxon>Eukaryota</taxon>
        <taxon>Discoba</taxon>
        <taxon>Euglenozoa</taxon>
        <taxon>Kinetoplastea</taxon>
        <taxon>Metakinetoplastina</taxon>
        <taxon>Trypanosomatida</taxon>
        <taxon>Trypanosomatidae</taxon>
        <taxon>Leishmaniinae</taxon>
        <taxon>Leishmania</taxon>
    </lineage>
</organism>
<feature type="compositionally biased region" description="Polar residues" evidence="1">
    <location>
        <begin position="1134"/>
        <end position="1146"/>
    </location>
</feature>
<protein>
    <submittedName>
        <fullName evidence="2">Uncharacterized protein</fullName>
    </submittedName>
</protein>
<feature type="region of interest" description="Disordered" evidence="1">
    <location>
        <begin position="987"/>
        <end position="1029"/>
    </location>
</feature>
<name>A0A836KML5_9TRYP</name>
<sequence>MSSFYGLQSPLRTSTTGTNRAALETSSPFSNSIEAIRARLHDVVRNIDDVIGADKRVPSPNARTYAAAGTAALSPRASHWGFKDRVEGLQLHGSPTSRAAAVALRRAGPRSVAPSTADLGVSSICRPSSTPHSARVGNLLPTPDPSVPTPVTASYSRERTSSASATTESETAFSATYAATLDFWRVDGRRTFRSTPTGKPGRTSTPAATAAPALTASSTPSAAPATGIRSAQATPLITLAPPPPLCTQRQGTPLTDNFAKKAHIDRDVLAGNSISQAQLPNTSLVTPGTSTAQADSATLLHAPRWPPCEALPLSPFTAARPPMASSSSTSDMNCIRREAPARALVDDAPLSTGVSVTLPTPSSVTTLSARLAALRAADMTQGTSLLKQNREQGRPHDEEKHLHLGASALAAQDSAPLANFGVSKRRDDVLGASDCVFMNDASVWSQRSRAGAQRLQQSSAVADSSDTHAVSDHDYLVRSPPSKCAALPAAKARHAQRASRQGETSLIVSLAQQAQSAREEVWRDAQETVAFAPPVRPPPPLPPPHTSGESKASYTPPSRSTEHHGGRIGGISVFAPASATDKRAAAASAAASASSRSLAVSTTPLDALQERLSPPALALATTGGGAVENHSLSMQEELAMRERLAARRQQQREKALSMRDRATEDQRQRYERLSEARDRDVAQHICGEVARQMAVQVAAQARVEQVRVALPDQPEAVTSEELTSIRLHAQQLERLRGQMHLVVGRPPSYHARATSASTVHEASSTNSSTLSIPPIATGKSCSTTALQREDVEEGFATAARQTRPTAGEEGDACNPSERVAATASSMRTDDRDAKVGVSSLGGGRRGAGTPSASIQSTASAERETTPEQAVESRAPPPSSSQGRAQGQTAEPSPQTAAQHGRRSERVAGEATHERAEEWTGGSLSEDWLTSTQLPPRSSAAPGQAGLPVKVSSPSPVQLQRGASSASHTDGVDTGKLAQGALAQPSVPSAVNAVPSPAQPRHAAAVSADDDAERDLISSNPSGDYSERDWRGAGLVTPERLASIQSTRLHVSPSRGTAWQDNTVASDSASSSDSWLPEPAPSLRDAQCPSRSKCGSRPVASQARSPPLRHRVNPSISASSQRSATPGAHGAHTMRTASTGSSALTSPRATASLPLLSKGLDPLQAHRRAVQREVDKRTALRAQALLSEHGVTVEVQLAGSRVPALVKLSRDGKELLFHLSRIAQVSPRPPRASSTPSLCTSLVKSPAPSLSPAAVASHLPKPRSTPVTMSRVAHLPASSPPAAAVAQRSQFRPPLIPGAMVPIAPSRQPSKVLVKMPPAGTLVKHKVIVGRGGRAVGAPPLGFMRAYPPAQQQRSVAAAPPQGGGALPLPSPSAAASTRPIHVRELHHFPCAYSRVYVPFSVVGYESDLGLGGPRTWEDVGGVLCGPASFEVLRRYRCPLFAEVRGPLWAPYRIYLIIPEFKRIDVPQDAVLLVLDFRQRVDWVLFLLAMQHDVVDRGDSDGGSDDAFAHPPSRSGGAVRSPVLSYGRALWMLAVQRLQRARALRGMNPFDFDQLWYADHSDQGESRGANRDSRVGTPTTRLSSLAKGAVHPLPGGSTARRRFAAPPLAGSGHGDGAGPKVRLSSTECASAPSRGISGSPALHRDPGVDVRWAVSSTAERAARASDRRSGFRFWNARQHASPARSQASFTPPEAPSAAPMTAQETSKPRFQLLKRVPRSLGASRSSRGD</sequence>
<feature type="compositionally biased region" description="Low complexity" evidence="1">
    <location>
        <begin position="1064"/>
        <end position="1073"/>
    </location>
</feature>
<accession>A0A836KML5</accession>
<dbReference type="Proteomes" id="UP000673552">
    <property type="component" value="Unassembled WGS sequence"/>
</dbReference>
<feature type="region of interest" description="Disordered" evidence="1">
    <location>
        <begin position="646"/>
        <end position="668"/>
    </location>
</feature>
<feature type="region of interest" description="Disordered" evidence="1">
    <location>
        <begin position="1351"/>
        <end position="1370"/>
    </location>
</feature>
<dbReference type="KEGG" id="lmat:92516607"/>
<feature type="region of interest" description="Disordered" evidence="1">
    <location>
        <begin position="1249"/>
        <end position="1287"/>
    </location>
</feature>
<feature type="compositionally biased region" description="Polar residues" evidence="1">
    <location>
        <begin position="754"/>
        <end position="771"/>
    </location>
</feature>
<feature type="compositionally biased region" description="Polar residues" evidence="1">
    <location>
        <begin position="850"/>
        <end position="859"/>
    </location>
</feature>
<reference evidence="3" key="2">
    <citation type="journal article" date="2021" name="Sci. Data">
        <title>Chromosome-scale genome sequencing, assembly and annotation of six genomes from subfamily Leishmaniinae.</title>
        <authorList>
            <person name="Almutairi H."/>
            <person name="Urbaniak M.D."/>
            <person name="Bates M.D."/>
            <person name="Jariyapan N."/>
            <person name="Kwakye-Nuako G."/>
            <person name="Thomaz Soccol V."/>
            <person name="Al-Salem W.S."/>
            <person name="Dillon R.J."/>
            <person name="Bates P.A."/>
            <person name="Gatherer D."/>
        </authorList>
    </citation>
    <scope>NUCLEOTIDE SEQUENCE [LARGE SCALE GENOMIC DNA]</scope>
</reference>
<comment type="caution">
    <text evidence="2">The sequence shown here is derived from an EMBL/GenBank/DDBJ whole genome shotgun (WGS) entry which is preliminary data.</text>
</comment>
<keyword evidence="3" id="KW-1185">Reference proteome</keyword>
<feature type="compositionally biased region" description="Low complexity" evidence="1">
    <location>
        <begin position="203"/>
        <end position="227"/>
    </location>
</feature>
<feature type="region of interest" description="Disordered" evidence="1">
    <location>
        <begin position="1675"/>
        <end position="1728"/>
    </location>
</feature>
<feature type="compositionally biased region" description="Polar residues" evidence="1">
    <location>
        <begin position="1045"/>
        <end position="1063"/>
    </location>
</feature>
<feature type="compositionally biased region" description="Low complexity" evidence="1">
    <location>
        <begin position="149"/>
        <end position="168"/>
    </location>
</feature>
<reference evidence="3" key="1">
    <citation type="journal article" date="2021" name="Microbiol. Resour. Announc.">
        <title>LGAAP: Leishmaniinae Genome Assembly and Annotation Pipeline.</title>
        <authorList>
            <person name="Almutairi H."/>
            <person name="Urbaniak M.D."/>
            <person name="Bates M.D."/>
            <person name="Jariyapan N."/>
            <person name="Kwakye-Nuako G."/>
            <person name="Thomaz-Soccol V."/>
            <person name="Al-Salem W.S."/>
            <person name="Dillon R.J."/>
            <person name="Bates P.A."/>
            <person name="Gatherer D."/>
        </authorList>
    </citation>
    <scope>NUCLEOTIDE SEQUENCE [LARGE SCALE GENOMIC DNA]</scope>
</reference>
<feature type="compositionally biased region" description="Polar residues" evidence="1">
    <location>
        <begin position="547"/>
        <end position="559"/>
    </location>
</feature>
<feature type="region of interest" description="Disordered" evidence="1">
    <location>
        <begin position="752"/>
        <end position="972"/>
    </location>
</feature>
<feature type="compositionally biased region" description="Polar residues" evidence="1">
    <location>
        <begin position="879"/>
        <end position="897"/>
    </location>
</feature>
<feature type="compositionally biased region" description="Pro residues" evidence="1">
    <location>
        <begin position="534"/>
        <end position="545"/>
    </location>
</feature>
<feature type="compositionally biased region" description="Low complexity" evidence="1">
    <location>
        <begin position="1275"/>
        <end position="1285"/>
    </location>
</feature>
<dbReference type="EMBL" id="JAFEUZ010000018">
    <property type="protein sequence ID" value="KAG5481009.1"/>
    <property type="molecule type" value="Genomic_DNA"/>
</dbReference>
<dbReference type="GeneID" id="92516607"/>